<reference evidence="2" key="2">
    <citation type="submission" date="2025-08" db="UniProtKB">
        <authorList>
            <consortium name="Ensembl"/>
        </authorList>
    </citation>
    <scope>IDENTIFICATION</scope>
</reference>
<name>A0A8C6JA57_MELUD</name>
<evidence type="ECO:0000313" key="2">
    <source>
        <dbReference type="Ensembl" id="ENSMUNP00000009745.2"/>
    </source>
</evidence>
<dbReference type="Proteomes" id="UP000694405">
    <property type="component" value="Chromosome 4"/>
</dbReference>
<keyword evidence="3" id="KW-1185">Reference proteome</keyword>
<sequence>IKDQRFSALRTACKVAAGVNRAASYLVCIAVKEVSSAPSLQVPGPAPSGAGGSRGSRTSLTAPPLRDNNQSLFASGPRSVLSAIANCG</sequence>
<dbReference type="AlphaFoldDB" id="A0A8C6JA57"/>
<reference evidence="2" key="1">
    <citation type="submission" date="2020-03" db="EMBL/GenBank/DDBJ databases">
        <title>Melopsittacus undulatus (budgerigar) genome, bMelUnd1, maternal haplotype with Z.</title>
        <authorList>
            <person name="Gedman G."/>
            <person name="Mountcastle J."/>
            <person name="Haase B."/>
            <person name="Formenti G."/>
            <person name="Wright T."/>
            <person name="Apodaca J."/>
            <person name="Pelan S."/>
            <person name="Chow W."/>
            <person name="Rhie A."/>
            <person name="Howe K."/>
            <person name="Fedrigo O."/>
            <person name="Jarvis E.D."/>
        </authorList>
    </citation>
    <scope>NUCLEOTIDE SEQUENCE [LARGE SCALE GENOMIC DNA]</scope>
</reference>
<dbReference type="Ensembl" id="ENSMUNT00000011271.2">
    <property type="protein sequence ID" value="ENSMUNP00000009745.2"/>
    <property type="gene ID" value="ENSMUNG00000007694.2"/>
</dbReference>
<accession>A0A8C6JA57</accession>
<feature type="region of interest" description="Disordered" evidence="1">
    <location>
        <begin position="37"/>
        <end position="73"/>
    </location>
</feature>
<protein>
    <submittedName>
        <fullName evidence="2">Uncharacterized protein</fullName>
    </submittedName>
</protein>
<reference evidence="2" key="3">
    <citation type="submission" date="2025-09" db="UniProtKB">
        <authorList>
            <consortium name="Ensembl"/>
        </authorList>
    </citation>
    <scope>IDENTIFICATION</scope>
</reference>
<organism evidence="2 3">
    <name type="scientific">Melopsittacus undulatus</name>
    <name type="common">Budgerigar</name>
    <name type="synonym">Psittacus undulatus</name>
    <dbReference type="NCBI Taxonomy" id="13146"/>
    <lineage>
        <taxon>Eukaryota</taxon>
        <taxon>Metazoa</taxon>
        <taxon>Chordata</taxon>
        <taxon>Craniata</taxon>
        <taxon>Vertebrata</taxon>
        <taxon>Euteleostomi</taxon>
        <taxon>Archelosauria</taxon>
        <taxon>Archosauria</taxon>
        <taxon>Dinosauria</taxon>
        <taxon>Saurischia</taxon>
        <taxon>Theropoda</taxon>
        <taxon>Coelurosauria</taxon>
        <taxon>Aves</taxon>
        <taxon>Neognathae</taxon>
        <taxon>Neoaves</taxon>
        <taxon>Telluraves</taxon>
        <taxon>Australaves</taxon>
        <taxon>Psittaciformes</taxon>
        <taxon>Psittaculidae</taxon>
        <taxon>Melopsittacus</taxon>
    </lineage>
</organism>
<evidence type="ECO:0000256" key="1">
    <source>
        <dbReference type="SAM" id="MobiDB-lite"/>
    </source>
</evidence>
<proteinExistence type="predicted"/>
<evidence type="ECO:0000313" key="3">
    <source>
        <dbReference type="Proteomes" id="UP000694405"/>
    </source>
</evidence>
<accession>A0A8V5FGC9</accession>